<evidence type="ECO:0000256" key="1">
    <source>
        <dbReference type="SAM" id="Coils"/>
    </source>
</evidence>
<dbReference type="EMBL" id="LO017727">
    <property type="protein sequence ID" value="CRH06464.1"/>
    <property type="molecule type" value="Genomic_DNA"/>
</dbReference>
<organism evidence="2">
    <name type="scientific">Magnetococcus massalia (strain MO-1)</name>
    <dbReference type="NCBI Taxonomy" id="451514"/>
    <lineage>
        <taxon>Bacteria</taxon>
        <taxon>Pseudomonadati</taxon>
        <taxon>Pseudomonadota</taxon>
        <taxon>Magnetococcia</taxon>
        <taxon>Magnetococcales</taxon>
        <taxon>Magnetococcaceae</taxon>
        <taxon>Magnetococcus</taxon>
    </lineage>
</organism>
<evidence type="ECO:0000313" key="2">
    <source>
        <dbReference type="EMBL" id="CRH06464.1"/>
    </source>
</evidence>
<dbReference type="GO" id="GO:0015562">
    <property type="term" value="F:efflux transmembrane transporter activity"/>
    <property type="evidence" value="ECO:0007669"/>
    <property type="project" value="InterPro"/>
</dbReference>
<dbReference type="Gene3D" id="1.20.1600.10">
    <property type="entry name" value="Outer membrane efflux proteins (OEP)"/>
    <property type="match status" value="1"/>
</dbReference>
<name>A0A1S7LJX4_MAGMO</name>
<dbReference type="AlphaFoldDB" id="A0A1S7LJX4"/>
<feature type="coiled-coil region" evidence="1">
    <location>
        <begin position="334"/>
        <end position="361"/>
    </location>
</feature>
<keyword evidence="1" id="KW-0175">Coiled coil</keyword>
<proteinExistence type="predicted"/>
<reference evidence="2" key="1">
    <citation type="submission" date="2015-04" db="EMBL/GenBank/DDBJ databases">
        <authorList>
            <person name="Syromyatnikov M.Y."/>
            <person name="Popov V.N."/>
        </authorList>
    </citation>
    <scope>NUCLEOTIDE SEQUENCE</scope>
    <source>
        <strain evidence="2">MO-1</strain>
    </source>
</reference>
<protein>
    <recommendedName>
        <fullName evidence="3">Outer membrane efflux protein</fullName>
    </recommendedName>
</protein>
<accession>A0A1S7LJX4</accession>
<evidence type="ECO:0008006" key="3">
    <source>
        <dbReference type="Google" id="ProtNLM"/>
    </source>
</evidence>
<sequence>MLSARLNRLSRLASLSFSIVLLLPTPLRASEAFQTLLQQLDHHPAVQQLEAQARGQATAAQGAMGLPNPGITLGINNVPLSTPDRFDRFLPSNKSIAITQAIPNLTGRRAGRDMGLARAQSFDLKAQLKRAQLQQQLIITLAKRERIATSMRVINEQLRLIAELEGWFRGEMESGKAVYGKVELLDVDRGLLREKLLTLVGEDQQLKATQRLLVGRDNRVALPAQSSVDWQEQGPEPLMVQLARQQLQVAKQGVAKQEASLRPDYGVSGVWQQRSNDASFEGDDWYSLRATIKVPLWAEWNQKPKIAGTKQEAQQARFGIDAVRLKARAQYETARAAQRTAQQMQRAIKRRQIEISQLEEAMRRRYEAGEIGLEGVIKPAIKRVALGVDIARHHALEQIAVAKINGLFHSEIVLGSAP</sequence>
<dbReference type="SUPFAM" id="SSF56954">
    <property type="entry name" value="Outer membrane efflux proteins (OEP)"/>
    <property type="match status" value="1"/>
</dbReference>
<gene>
    <name evidence="2" type="ORF">MAGMO_2302</name>
</gene>